<dbReference type="InterPro" id="IPR041516">
    <property type="entry name" value="LACTB2_WH"/>
</dbReference>
<feature type="domain" description="Metallo-beta-lactamase" evidence="1">
    <location>
        <begin position="84"/>
        <end position="329"/>
    </location>
</feature>
<keyword evidence="3" id="KW-1185">Reference proteome</keyword>
<dbReference type="Gene3D" id="1.10.10.10">
    <property type="entry name" value="Winged helix-like DNA-binding domain superfamily/Winged helix DNA-binding domain"/>
    <property type="match status" value="1"/>
</dbReference>
<comment type="caution">
    <text evidence="2">The sequence shown here is derived from an EMBL/GenBank/DDBJ whole genome shotgun (WGS) entry which is preliminary data.</text>
</comment>
<dbReference type="GO" id="GO:0044550">
    <property type="term" value="P:secondary metabolite biosynthetic process"/>
    <property type="evidence" value="ECO:0007669"/>
    <property type="project" value="TreeGrafter"/>
</dbReference>
<dbReference type="Pfam" id="PF00753">
    <property type="entry name" value="Lactamase_B"/>
    <property type="match status" value="1"/>
</dbReference>
<dbReference type="PANTHER" id="PTHR23131">
    <property type="entry name" value="ENDORIBONUCLEASE LACTB2"/>
    <property type="match status" value="1"/>
</dbReference>
<reference evidence="2" key="1">
    <citation type="submission" date="2017-12" db="EMBL/GenBank/DDBJ databases">
        <title>Gene loss provides genomic basis for host adaptation in cereal stripe rust fungi.</title>
        <authorList>
            <person name="Xia C."/>
        </authorList>
    </citation>
    <scope>NUCLEOTIDE SEQUENCE [LARGE SCALE GENOMIC DNA]</scope>
    <source>
        <strain evidence="2">93-210</strain>
    </source>
</reference>
<dbReference type="InterPro" id="IPR001279">
    <property type="entry name" value="Metallo-B-lactamas"/>
</dbReference>
<evidence type="ECO:0000259" key="1">
    <source>
        <dbReference type="SMART" id="SM00849"/>
    </source>
</evidence>
<dbReference type="Pfam" id="PF17778">
    <property type="entry name" value="WHD_BLACT"/>
    <property type="match status" value="1"/>
</dbReference>
<dbReference type="InterPro" id="IPR036388">
    <property type="entry name" value="WH-like_DNA-bd_sf"/>
</dbReference>
<protein>
    <recommendedName>
        <fullName evidence="1">Metallo-beta-lactamase domain-containing protein</fullName>
    </recommendedName>
</protein>
<accession>A0A2S4VKH4</accession>
<dbReference type="Gene3D" id="3.60.15.10">
    <property type="entry name" value="Ribonuclease Z/Hydroxyacylglutathione hydrolase-like"/>
    <property type="match status" value="1"/>
</dbReference>
<evidence type="ECO:0000313" key="2">
    <source>
        <dbReference type="EMBL" id="POW10056.1"/>
    </source>
</evidence>
<organism evidence="2 3">
    <name type="scientific">Puccinia striiformis</name>
    <dbReference type="NCBI Taxonomy" id="27350"/>
    <lineage>
        <taxon>Eukaryota</taxon>
        <taxon>Fungi</taxon>
        <taxon>Dikarya</taxon>
        <taxon>Basidiomycota</taxon>
        <taxon>Pucciniomycotina</taxon>
        <taxon>Pucciniomycetes</taxon>
        <taxon>Pucciniales</taxon>
        <taxon>Pucciniaceae</taxon>
        <taxon>Puccinia</taxon>
    </lineage>
</organism>
<name>A0A2S4VKH4_9BASI</name>
<dbReference type="InterPro" id="IPR050662">
    <property type="entry name" value="Sec-metab_biosynth-thioest"/>
</dbReference>
<dbReference type="Proteomes" id="UP000239156">
    <property type="component" value="Unassembled WGS sequence"/>
</dbReference>
<proteinExistence type="predicted"/>
<gene>
    <name evidence="2" type="ORF">PSTT_06294</name>
</gene>
<dbReference type="AlphaFoldDB" id="A0A2S4VKH4"/>
<dbReference type="SUPFAM" id="SSF56281">
    <property type="entry name" value="Metallo-hydrolase/oxidoreductase"/>
    <property type="match status" value="1"/>
</dbReference>
<dbReference type="InterPro" id="IPR036866">
    <property type="entry name" value="RibonucZ/Hydroxyglut_hydro"/>
</dbReference>
<dbReference type="SMART" id="SM00849">
    <property type="entry name" value="Lactamase_B"/>
    <property type="match status" value="1"/>
</dbReference>
<dbReference type="VEuPathDB" id="FungiDB:PSTT_06294"/>
<dbReference type="VEuPathDB" id="FungiDB:PSHT_05297"/>
<dbReference type="PANTHER" id="PTHR23131:SF0">
    <property type="entry name" value="ENDORIBONUCLEASE LACTB2"/>
    <property type="match status" value="1"/>
</dbReference>
<sequence length="427" mass="47731">MAFEARIGKCQAFHRRAAIGPIPDISPANMPMSPTGWAHHLRATQRLRFSSKASLSLQKNRKMALAQIPDVSVVEVHDRFIRAGTNTYLIAGEETSLLIDTGEGKPSYLDHLDPVLRSNPPVSDIILTHRHRDHVGGLPSVLKLLSSLHNPSTAPSSNRMPKVWKFPSDTVSYDQDIQEIIVQHFKTIISSEPSSNHHTPRDSVHELPTLNFLSEHQEFRISSNSKLQVIHTPGHTTDSISCLLFENSSTTKVRENQGGDPTKKGFESSMERASVLSGIFVGDTVLGGSSSMFEDLLIYLKTLQKLLDLISTPINNTKNNQPVRLFPGHGFVVIDAQPVIQNLIDHRHKREKQILDCFHNQSLLIHNGSRDCLTPEILVKFIYPSELPKSVYPAALHGIHQHLKKLKDEGLIDVLSTDPKSWYLIEN</sequence>
<evidence type="ECO:0000313" key="3">
    <source>
        <dbReference type="Proteomes" id="UP000239156"/>
    </source>
</evidence>
<dbReference type="EMBL" id="PKSL01000049">
    <property type="protein sequence ID" value="POW10056.1"/>
    <property type="molecule type" value="Genomic_DNA"/>
</dbReference>